<accession>A0A9Q5D467</accession>
<dbReference type="Pfam" id="PF20765">
    <property type="entry name" value="Phage_tail_terminator_8"/>
    <property type="match status" value="1"/>
</dbReference>
<evidence type="ECO:0000313" key="2">
    <source>
        <dbReference type="Proteomes" id="UP000821656"/>
    </source>
</evidence>
<reference evidence="1" key="1">
    <citation type="submission" date="2020-05" db="EMBL/GenBank/DDBJ databases">
        <title>Genomic insights into acetone-butanol-ethanol (ABE) fermentation by sequencing solventogenic clostridia strains.</title>
        <authorList>
            <person name="Brown S."/>
        </authorList>
    </citation>
    <scope>NUCLEOTIDE SEQUENCE</scope>
    <source>
        <strain evidence="1">DJ126</strain>
    </source>
</reference>
<name>A0A9Q5D467_CLOBE</name>
<dbReference type="EMBL" id="JABSXK010000001">
    <property type="protein sequence ID" value="NRV08131.1"/>
    <property type="molecule type" value="Genomic_DNA"/>
</dbReference>
<comment type="caution">
    <text evidence="1">The sequence shown here is derived from an EMBL/GenBank/DDBJ whole genome shotgun (WGS) entry which is preliminary data.</text>
</comment>
<gene>
    <name evidence="1" type="ORF">DFH45_001094</name>
</gene>
<organism evidence="1 2">
    <name type="scientific">Clostridium beijerinckii</name>
    <name type="common">Clostridium MP</name>
    <dbReference type="NCBI Taxonomy" id="1520"/>
    <lineage>
        <taxon>Bacteria</taxon>
        <taxon>Bacillati</taxon>
        <taxon>Bacillota</taxon>
        <taxon>Clostridia</taxon>
        <taxon>Eubacteriales</taxon>
        <taxon>Clostridiaceae</taxon>
        <taxon>Clostridium</taxon>
    </lineage>
</organism>
<dbReference type="AlphaFoldDB" id="A0A9Q5D467"/>
<proteinExistence type="predicted"/>
<dbReference type="InterPro" id="IPR049254">
    <property type="entry name" value="Phage_tail_terminator"/>
</dbReference>
<dbReference type="Proteomes" id="UP000821656">
    <property type="component" value="Unassembled WGS sequence"/>
</dbReference>
<sequence>MVTLKQINKAINNTVKFALVDTEFVDVEIVSEDTTEALKKETDGSYINVIRPSIKVTFDTTQSGKFNSQLKERTLPVRVYFFAKDKNKPKLDNLAMQDLLENAFLEDVKITDTFYMPIAEDIECSTNDGVLQVTFDLYSLEEIYDDSNLEPIEELNFNLNLEE</sequence>
<dbReference type="RefSeq" id="WP_077304704.1">
    <property type="nucleotide sequence ID" value="NZ_CP016090.1"/>
</dbReference>
<protein>
    <submittedName>
        <fullName evidence="1">Uncharacterized protein</fullName>
    </submittedName>
</protein>
<evidence type="ECO:0000313" key="1">
    <source>
        <dbReference type="EMBL" id="NRV08131.1"/>
    </source>
</evidence>